<name>A0AAE0EVT5_9CHLO</name>
<evidence type="ECO:0000313" key="6">
    <source>
        <dbReference type="EMBL" id="KAK3241897.1"/>
    </source>
</evidence>
<dbReference type="SUPFAM" id="SSF52080">
    <property type="entry name" value="Ribosomal proteins L15p and L18e"/>
    <property type="match status" value="1"/>
</dbReference>
<dbReference type="HAMAP" id="MF_01341">
    <property type="entry name" value="Ribosomal_uL15"/>
    <property type="match status" value="1"/>
</dbReference>
<feature type="region of interest" description="Disordered" evidence="4">
    <location>
        <begin position="112"/>
        <end position="160"/>
    </location>
</feature>
<organism evidence="6 7">
    <name type="scientific">Cymbomonas tetramitiformis</name>
    <dbReference type="NCBI Taxonomy" id="36881"/>
    <lineage>
        <taxon>Eukaryota</taxon>
        <taxon>Viridiplantae</taxon>
        <taxon>Chlorophyta</taxon>
        <taxon>Pyramimonadophyceae</taxon>
        <taxon>Pyramimonadales</taxon>
        <taxon>Pyramimonadaceae</taxon>
        <taxon>Cymbomonas</taxon>
    </lineage>
</organism>
<dbReference type="AlphaFoldDB" id="A0AAE0EVT5"/>
<dbReference type="GO" id="GO:0006412">
    <property type="term" value="P:translation"/>
    <property type="evidence" value="ECO:0007669"/>
    <property type="project" value="InterPro"/>
</dbReference>
<dbReference type="EMBL" id="LGRX02033285">
    <property type="protein sequence ID" value="KAK3241897.1"/>
    <property type="molecule type" value="Genomic_DNA"/>
</dbReference>
<dbReference type="Pfam" id="PF00828">
    <property type="entry name" value="Ribosomal_L27A"/>
    <property type="match status" value="1"/>
</dbReference>
<evidence type="ECO:0000313" key="7">
    <source>
        <dbReference type="Proteomes" id="UP001190700"/>
    </source>
</evidence>
<dbReference type="GO" id="GO:0005762">
    <property type="term" value="C:mitochondrial large ribosomal subunit"/>
    <property type="evidence" value="ECO:0007669"/>
    <property type="project" value="TreeGrafter"/>
</dbReference>
<comment type="caution">
    <text evidence="6">The sequence shown here is derived from an EMBL/GenBank/DDBJ whole genome shotgun (WGS) entry which is preliminary data.</text>
</comment>
<dbReference type="Proteomes" id="UP001190700">
    <property type="component" value="Unassembled WGS sequence"/>
</dbReference>
<dbReference type="Gene3D" id="3.100.10.10">
    <property type="match status" value="1"/>
</dbReference>
<protein>
    <recommendedName>
        <fullName evidence="5">Large ribosomal subunit protein uL15/eL18 domain-containing protein</fullName>
    </recommendedName>
</protein>
<proteinExistence type="inferred from homology"/>
<dbReference type="InterPro" id="IPR036227">
    <property type="entry name" value="Ribosomal_uL15/eL18_sf"/>
</dbReference>
<evidence type="ECO:0000256" key="3">
    <source>
        <dbReference type="ARBA" id="ARBA00023274"/>
    </source>
</evidence>
<keyword evidence="7" id="KW-1185">Reference proteome</keyword>
<keyword evidence="3" id="KW-0687">Ribonucleoprotein</keyword>
<feature type="domain" description="Large ribosomal subunit protein uL15/eL18" evidence="5">
    <location>
        <begin position="180"/>
        <end position="258"/>
    </location>
</feature>
<dbReference type="InterPro" id="IPR005749">
    <property type="entry name" value="Ribosomal_uL15_bac-type"/>
</dbReference>
<gene>
    <name evidence="6" type="ORF">CYMTET_48378</name>
</gene>
<reference evidence="6 7" key="1">
    <citation type="journal article" date="2015" name="Genome Biol. Evol.">
        <title>Comparative Genomics of a Bacterivorous Green Alga Reveals Evolutionary Causalities and Consequences of Phago-Mixotrophic Mode of Nutrition.</title>
        <authorList>
            <person name="Burns J.A."/>
            <person name="Paasch A."/>
            <person name="Narechania A."/>
            <person name="Kim E."/>
        </authorList>
    </citation>
    <scope>NUCLEOTIDE SEQUENCE [LARGE SCALE GENOMIC DNA]</scope>
    <source>
        <strain evidence="6 7">PLY_AMNH</strain>
    </source>
</reference>
<evidence type="ECO:0000259" key="5">
    <source>
        <dbReference type="Pfam" id="PF00828"/>
    </source>
</evidence>
<sequence length="314" mass="34802">MSIYTRCRREVLGLFQRTLQTECKLNVADRGTVRKYVAVPFQLFENRASACVPRSNFSNGFMVREILTSTSHTSFNLLPDARGFASKGSSSLPGRKGQIPEQGLLALNTLSPAPRSRTNAKRVGRGIGSGRGKTSGKGHKGQKARSGRTPRLGFEGGQTTLRRRMPKRGFHNPFSKDYTEVNISKLQQWIQQGRLDASSLITMKDLRDSGCINRKVNVTGVKLLGRTDGPLTYPINVQVSRVTESAKQSITQAGGTVTQVYYNKLGLKALLKPDWFEKKGRLLPRTVQRIPIKDQGLYDEVGQLPPADNRTVLD</sequence>
<dbReference type="PANTHER" id="PTHR12934">
    <property type="entry name" value="50S RIBOSOMAL PROTEIN L15"/>
    <property type="match status" value="1"/>
</dbReference>
<comment type="similarity">
    <text evidence="1">Belongs to the universal ribosomal protein uL15 family.</text>
</comment>
<accession>A0AAE0EVT5</accession>
<dbReference type="InterPro" id="IPR021131">
    <property type="entry name" value="Ribosomal_uL15/eL18"/>
</dbReference>
<dbReference type="PANTHER" id="PTHR12934:SF11">
    <property type="entry name" value="LARGE RIBOSOMAL SUBUNIT PROTEIN UL15M"/>
    <property type="match status" value="1"/>
</dbReference>
<evidence type="ECO:0000256" key="4">
    <source>
        <dbReference type="SAM" id="MobiDB-lite"/>
    </source>
</evidence>
<dbReference type="InterPro" id="IPR030878">
    <property type="entry name" value="Ribosomal_uL15"/>
</dbReference>
<evidence type="ECO:0000256" key="1">
    <source>
        <dbReference type="ARBA" id="ARBA00007320"/>
    </source>
</evidence>
<dbReference type="NCBIfam" id="TIGR01071">
    <property type="entry name" value="rplO_bact"/>
    <property type="match status" value="1"/>
</dbReference>
<dbReference type="GO" id="GO:0003735">
    <property type="term" value="F:structural constituent of ribosome"/>
    <property type="evidence" value="ECO:0007669"/>
    <property type="project" value="InterPro"/>
</dbReference>
<evidence type="ECO:0000256" key="2">
    <source>
        <dbReference type="ARBA" id="ARBA00022980"/>
    </source>
</evidence>
<keyword evidence="2" id="KW-0689">Ribosomal protein</keyword>
<feature type="compositionally biased region" description="Basic residues" evidence="4">
    <location>
        <begin position="134"/>
        <end position="148"/>
    </location>
</feature>